<dbReference type="PANTHER" id="PTHR12558">
    <property type="entry name" value="CELL DIVISION CYCLE 16,23,27"/>
    <property type="match status" value="1"/>
</dbReference>
<dbReference type="Pfam" id="PF13432">
    <property type="entry name" value="TPR_16"/>
    <property type="match status" value="1"/>
</dbReference>
<proteinExistence type="predicted"/>
<name>A0A519B9K0_9DELT</name>
<dbReference type="InterPro" id="IPR011990">
    <property type="entry name" value="TPR-like_helical_dom_sf"/>
</dbReference>
<keyword evidence="1" id="KW-0802">TPR repeat</keyword>
<feature type="repeat" description="TPR" evidence="1">
    <location>
        <begin position="212"/>
        <end position="245"/>
    </location>
</feature>
<evidence type="ECO:0000256" key="1">
    <source>
        <dbReference type="PROSITE-ProRule" id="PRU00339"/>
    </source>
</evidence>
<dbReference type="PROSITE" id="PS50005">
    <property type="entry name" value="TPR"/>
    <property type="match status" value="5"/>
</dbReference>
<dbReference type="SMART" id="SM00028">
    <property type="entry name" value="TPR"/>
    <property type="match status" value="8"/>
</dbReference>
<dbReference type="InterPro" id="IPR019734">
    <property type="entry name" value="TPR_rpt"/>
</dbReference>
<dbReference type="PANTHER" id="PTHR12558:SF13">
    <property type="entry name" value="CELL DIVISION CYCLE PROTEIN 27 HOMOLOG"/>
    <property type="match status" value="1"/>
</dbReference>
<keyword evidence="2" id="KW-0472">Membrane</keyword>
<dbReference type="Proteomes" id="UP000320813">
    <property type="component" value="Unassembled WGS sequence"/>
</dbReference>
<organism evidence="3 4">
    <name type="scientific">Candidatus Acidulodesulfobacterium ferriphilum</name>
    <dbReference type="NCBI Taxonomy" id="2597223"/>
    <lineage>
        <taxon>Bacteria</taxon>
        <taxon>Deltaproteobacteria</taxon>
        <taxon>Candidatus Acidulodesulfobacterales</taxon>
        <taxon>Candidatus Acidulodesulfobacterium</taxon>
    </lineage>
</organism>
<evidence type="ECO:0000313" key="4">
    <source>
        <dbReference type="Proteomes" id="UP000320813"/>
    </source>
</evidence>
<keyword evidence="2" id="KW-1133">Transmembrane helix</keyword>
<gene>
    <name evidence="3" type="ORF">EVJ47_08505</name>
</gene>
<feature type="transmembrane region" description="Helical" evidence="2">
    <location>
        <begin position="30"/>
        <end position="48"/>
    </location>
</feature>
<evidence type="ECO:0000256" key="2">
    <source>
        <dbReference type="SAM" id="Phobius"/>
    </source>
</evidence>
<dbReference type="EMBL" id="SGBD01000005">
    <property type="protein sequence ID" value="RZD13960.1"/>
    <property type="molecule type" value="Genomic_DNA"/>
</dbReference>
<keyword evidence="2" id="KW-0812">Transmembrane</keyword>
<comment type="caution">
    <text evidence="3">The sequence shown here is derived from an EMBL/GenBank/DDBJ whole genome shotgun (WGS) entry which is preliminary data.</text>
</comment>
<reference evidence="3 4" key="1">
    <citation type="submission" date="2019-01" db="EMBL/GenBank/DDBJ databases">
        <title>Insights into ecological role of a new deltaproteobacterial order Candidatus Sinidesulfobacterales (Sva0485) by metagenomics and metatranscriptomics.</title>
        <authorList>
            <person name="Tan S."/>
            <person name="Liu J."/>
            <person name="Fang Y."/>
            <person name="Hedlund B.P."/>
            <person name="Lian Z.H."/>
            <person name="Huang L.Y."/>
            <person name="Li J.T."/>
            <person name="Huang L.N."/>
            <person name="Li W.J."/>
            <person name="Jiang H.C."/>
            <person name="Dong H.L."/>
            <person name="Shu W.S."/>
        </authorList>
    </citation>
    <scope>NUCLEOTIDE SEQUENCE [LARGE SCALE GENOMIC DNA]</scope>
    <source>
        <strain evidence="3">AP3</strain>
    </source>
</reference>
<sequence>MHKRKKGEYGIFHSFIERFGNKRFKKINHLPLFVLSMFVVLFFTAGIFNSSFGATTQQTSFMPLNSKNINNLITGFIYYDSGDYVRAIKYFKKETQKINNGYWNYILSDVYFKNKEYEKSLSRVNLAIKLKKIKLRKNLTKNDMRYLMLKAKILAENNSLEKSIGVLKFILKKEPLNLKALLFISNLYIYKKELKTAILYLNIVKLNYPSNMDAYYILSKIYIAENKTQKAEKNLLQLIKIDPYFKKGYFQLSAIYILLGKEENAIKIFDRYLKIDPYSKTALYQSAVLNYAIKKYDTARKHFFNFLDITKKNKNMLNFRNNSIFFIGLSYILQKNYAKGLIYLDRLKFGKHYLDAKLEEIEIYLILYRKGRDDKYKAKVKGIISILLKNPKLKKNLKVYYFSAIALAEIKNFNKSKNVIQNGLKYFPDNTALLYELGSAYHSLKEETKANSVMQRILKIDPLDAEALNFIGYYLAVKNKDLRKAKIMLEKALSIDKNSPYILDSLGFVYYRYKEYDKAMKFFKLALKKLGKSSTVLKHVGMDYFRLKKYEKALKYFKESYKIKKSKEVEDYIKRIENISNTILNHR</sequence>
<dbReference type="Gene3D" id="1.25.40.10">
    <property type="entry name" value="Tetratricopeptide repeat domain"/>
    <property type="match status" value="3"/>
</dbReference>
<feature type="repeat" description="TPR" evidence="1">
    <location>
        <begin position="500"/>
        <end position="533"/>
    </location>
</feature>
<feature type="repeat" description="TPR" evidence="1">
    <location>
        <begin position="246"/>
        <end position="279"/>
    </location>
</feature>
<dbReference type="AlphaFoldDB" id="A0A519B9K0"/>
<feature type="repeat" description="TPR" evidence="1">
    <location>
        <begin position="431"/>
        <end position="464"/>
    </location>
</feature>
<feature type="repeat" description="TPR" evidence="1">
    <location>
        <begin position="534"/>
        <end position="567"/>
    </location>
</feature>
<dbReference type="Pfam" id="PF13181">
    <property type="entry name" value="TPR_8"/>
    <property type="match status" value="3"/>
</dbReference>
<protein>
    <submittedName>
        <fullName evidence="3">Tetratricopeptide repeat protein</fullName>
    </submittedName>
</protein>
<dbReference type="SUPFAM" id="SSF48452">
    <property type="entry name" value="TPR-like"/>
    <property type="match status" value="3"/>
</dbReference>
<accession>A0A519B9K0</accession>
<evidence type="ECO:0000313" key="3">
    <source>
        <dbReference type="EMBL" id="RZD13960.1"/>
    </source>
</evidence>